<organism evidence="13 14">
    <name type="scientific">Purpureocillium lavendulum</name>
    <dbReference type="NCBI Taxonomy" id="1247861"/>
    <lineage>
        <taxon>Eukaryota</taxon>
        <taxon>Fungi</taxon>
        <taxon>Dikarya</taxon>
        <taxon>Ascomycota</taxon>
        <taxon>Pezizomycotina</taxon>
        <taxon>Sordariomycetes</taxon>
        <taxon>Hypocreomycetidae</taxon>
        <taxon>Hypocreales</taxon>
        <taxon>Ophiocordycipitaceae</taxon>
        <taxon>Purpureocillium</taxon>
    </lineage>
</organism>
<dbReference type="Proteomes" id="UP001163105">
    <property type="component" value="Unassembled WGS sequence"/>
</dbReference>
<feature type="compositionally biased region" description="Gly residues" evidence="11">
    <location>
        <begin position="20"/>
        <end position="29"/>
    </location>
</feature>
<feature type="domain" description="Ribosomal RNA adenine methylase transferase N-terminal" evidence="12">
    <location>
        <begin position="52"/>
        <end position="221"/>
    </location>
</feature>
<keyword evidence="2 10" id="KW-0698">rRNA processing</keyword>
<dbReference type="NCBIfam" id="TIGR00755">
    <property type="entry name" value="ksgA"/>
    <property type="match status" value="1"/>
</dbReference>
<evidence type="ECO:0000256" key="9">
    <source>
        <dbReference type="PROSITE-ProRule" id="PRU01026"/>
    </source>
</evidence>
<evidence type="ECO:0000256" key="4">
    <source>
        <dbReference type="ARBA" id="ARBA00022679"/>
    </source>
</evidence>
<evidence type="ECO:0000256" key="2">
    <source>
        <dbReference type="ARBA" id="ARBA00022552"/>
    </source>
</evidence>
<keyword evidence="4 9" id="KW-0808">Transferase</keyword>
<dbReference type="PROSITE" id="PS51689">
    <property type="entry name" value="SAM_RNA_A_N6_MT"/>
    <property type="match status" value="1"/>
</dbReference>
<dbReference type="InterPro" id="IPR001737">
    <property type="entry name" value="KsgA/Erm"/>
</dbReference>
<feature type="binding site" evidence="9">
    <location>
        <position position="121"/>
    </location>
    <ligand>
        <name>S-adenosyl-L-methionine</name>
        <dbReference type="ChEBI" id="CHEBI:59789"/>
    </ligand>
</feature>
<dbReference type="GO" id="GO:0003723">
    <property type="term" value="F:RNA binding"/>
    <property type="evidence" value="ECO:0007669"/>
    <property type="project" value="UniProtKB-UniRule"/>
</dbReference>
<evidence type="ECO:0000256" key="1">
    <source>
        <dbReference type="ARBA" id="ARBA00002977"/>
    </source>
</evidence>
<comment type="caution">
    <text evidence="13">The sequence shown here is derived from an EMBL/GenBank/DDBJ whole genome shotgun (WGS) entry which is preliminary data.</text>
</comment>
<evidence type="ECO:0000256" key="8">
    <source>
        <dbReference type="ARBA" id="ARBA00061109"/>
    </source>
</evidence>
<dbReference type="FunFam" id="3.40.50.150:FF:000007">
    <property type="entry name" value="rRNA adenine N(6)-methyltransferase"/>
    <property type="match status" value="1"/>
</dbReference>
<feature type="binding site" evidence="9">
    <location>
        <position position="72"/>
    </location>
    <ligand>
        <name>S-adenosyl-L-methionine</name>
        <dbReference type="ChEBI" id="CHEBI:59789"/>
    </ligand>
</feature>
<dbReference type="Pfam" id="PF00398">
    <property type="entry name" value="RrnaAD"/>
    <property type="match status" value="1"/>
</dbReference>
<feature type="region of interest" description="Disordered" evidence="11">
    <location>
        <begin position="1"/>
        <end position="30"/>
    </location>
</feature>
<dbReference type="EMBL" id="JAQHRD010000005">
    <property type="protein sequence ID" value="KAJ6440305.1"/>
    <property type="molecule type" value="Genomic_DNA"/>
</dbReference>
<evidence type="ECO:0000256" key="5">
    <source>
        <dbReference type="ARBA" id="ARBA00022691"/>
    </source>
</evidence>
<evidence type="ECO:0000256" key="6">
    <source>
        <dbReference type="ARBA" id="ARBA00022884"/>
    </source>
</evidence>
<evidence type="ECO:0000313" key="14">
    <source>
        <dbReference type="Proteomes" id="UP001163105"/>
    </source>
</evidence>
<dbReference type="Gene3D" id="3.40.50.150">
    <property type="entry name" value="Vaccinia Virus protein VP39"/>
    <property type="match status" value="1"/>
</dbReference>
<dbReference type="AlphaFoldDB" id="A0AB34FMB1"/>
<dbReference type="GO" id="GO:0005730">
    <property type="term" value="C:nucleolus"/>
    <property type="evidence" value="ECO:0007669"/>
    <property type="project" value="TreeGrafter"/>
</dbReference>
<gene>
    <name evidence="13" type="primary">DIM1</name>
    <name evidence="13" type="ORF">O9K51_06095</name>
</gene>
<feature type="region of interest" description="Disordered" evidence="11">
    <location>
        <begin position="280"/>
        <end position="305"/>
    </location>
</feature>
<reference evidence="13" key="1">
    <citation type="submission" date="2023-01" db="EMBL/GenBank/DDBJ databases">
        <title>The growth and conidiation of Purpureocillium lavendulum are regulated by nitrogen source and histone H3K14 acetylation.</title>
        <authorList>
            <person name="Tang P."/>
            <person name="Han J."/>
            <person name="Zhang C."/>
            <person name="Tang P."/>
            <person name="Qi F."/>
            <person name="Zhang K."/>
            <person name="Liang L."/>
        </authorList>
    </citation>
    <scope>NUCLEOTIDE SEQUENCE</scope>
    <source>
        <strain evidence="13">YMF1.00683</strain>
    </source>
</reference>
<evidence type="ECO:0000256" key="3">
    <source>
        <dbReference type="ARBA" id="ARBA00022603"/>
    </source>
</evidence>
<feature type="binding site" evidence="9">
    <location>
        <position position="93"/>
    </location>
    <ligand>
        <name>S-adenosyl-L-methionine</name>
        <dbReference type="ChEBI" id="CHEBI:59789"/>
    </ligand>
</feature>
<dbReference type="InterPro" id="IPR020598">
    <property type="entry name" value="rRNA_Ade_methylase_Trfase_N"/>
</dbReference>
<dbReference type="PANTHER" id="PTHR11727">
    <property type="entry name" value="DIMETHYLADENOSINE TRANSFERASE"/>
    <property type="match status" value="1"/>
</dbReference>
<sequence>MAKTKQAKRSSASSTPYDRPGGGAGGGAGSSKNTVFKFNTNFGQHILKNPGVSDAIVDKAYLKPTDTVLEIGPGTGNLTVRILEKAKKCICVELDPRMAAEVTKRVQGKPEQRKLEVILGDVIKTELPAFDVCISNTPYQISSPLVFKLLAMPNPPRTSILMFQREFALRLTARPGDALYCRLSVNAQFWAKITHVMKVGKNNFRPPPQVESSVVRIEPKVGKDRPNVSWDEWDGLLRVCFVRKNKTLRASWLGTKEVLAMVERNYRTWCAMNGVPIDDSLVEDGGDDGAEEDMDMDGGDTAAADDAADEGMDVDADDDAPDFFKALRSAGAATAKTKSKRKKTKVAELVREKIRKVLEDVTELADKRSGKCDENDFLRLLFAFNEEGIHFS</sequence>
<evidence type="ECO:0000259" key="12">
    <source>
        <dbReference type="SMART" id="SM00650"/>
    </source>
</evidence>
<feature type="compositionally biased region" description="Acidic residues" evidence="11">
    <location>
        <begin position="280"/>
        <end position="298"/>
    </location>
</feature>
<keyword evidence="5 9" id="KW-0949">S-adenosyl-L-methionine</keyword>
<dbReference type="EC" id="2.1.1.-" evidence="10"/>
<feature type="binding site" evidence="9">
    <location>
        <position position="45"/>
    </location>
    <ligand>
        <name>S-adenosyl-L-methionine</name>
        <dbReference type="ChEBI" id="CHEBI:59789"/>
    </ligand>
</feature>
<comment type="catalytic activity">
    <reaction evidence="7">
        <text>adenosine(1779)/adenosine(1780) in 18S rRNA + 4 S-adenosyl-L-methionine = N(6)-dimethyladenosine(1779)/N(6)-dimethyladenosine(1780) in 18S rRNA + 4 S-adenosyl-L-homocysteine + 4 H(+)</text>
        <dbReference type="Rhea" id="RHEA:42780"/>
        <dbReference type="Rhea" id="RHEA-COMP:10234"/>
        <dbReference type="Rhea" id="RHEA-COMP:10236"/>
        <dbReference type="ChEBI" id="CHEBI:15378"/>
        <dbReference type="ChEBI" id="CHEBI:57856"/>
        <dbReference type="ChEBI" id="CHEBI:59789"/>
        <dbReference type="ChEBI" id="CHEBI:74411"/>
        <dbReference type="ChEBI" id="CHEBI:74493"/>
        <dbReference type="EC" id="2.1.1.183"/>
    </reaction>
</comment>
<dbReference type="InterPro" id="IPR011530">
    <property type="entry name" value="rRNA_adenine_dimethylase"/>
</dbReference>
<evidence type="ECO:0000256" key="7">
    <source>
        <dbReference type="ARBA" id="ARBA00049478"/>
    </source>
</evidence>
<evidence type="ECO:0000256" key="10">
    <source>
        <dbReference type="RuleBase" id="RU362106"/>
    </source>
</evidence>
<proteinExistence type="inferred from homology"/>
<dbReference type="Gene3D" id="1.10.8.480">
    <property type="match status" value="1"/>
</dbReference>
<dbReference type="PANTHER" id="PTHR11727:SF7">
    <property type="entry name" value="DIMETHYLADENOSINE TRANSFERASE-RELATED"/>
    <property type="match status" value="1"/>
</dbReference>
<protein>
    <recommendedName>
        <fullName evidence="10">rRNA adenine N(6)-methyltransferase</fullName>
        <ecNumber evidence="10">2.1.1.-</ecNumber>
    </recommendedName>
</protein>
<keyword evidence="6 9" id="KW-0694">RNA-binding</keyword>
<evidence type="ECO:0000313" key="13">
    <source>
        <dbReference type="EMBL" id="KAJ6440305.1"/>
    </source>
</evidence>
<evidence type="ECO:0000256" key="11">
    <source>
        <dbReference type="SAM" id="MobiDB-lite"/>
    </source>
</evidence>
<keyword evidence="3 9" id="KW-0489">Methyltransferase</keyword>
<name>A0AB34FMB1_9HYPO</name>
<accession>A0AB34FMB1</accession>
<dbReference type="GO" id="GO:0052909">
    <property type="term" value="F:18S rRNA (adenine(1779)-N(6)/adenine(1780)-N(6))-dimethyltransferase activity"/>
    <property type="evidence" value="ECO:0007669"/>
    <property type="project" value="UniProtKB-EC"/>
</dbReference>
<dbReference type="CDD" id="cd02440">
    <property type="entry name" value="AdoMet_MTases"/>
    <property type="match status" value="1"/>
</dbReference>
<feature type="binding site" evidence="9">
    <location>
        <position position="136"/>
    </location>
    <ligand>
        <name>S-adenosyl-L-methionine</name>
        <dbReference type="ChEBI" id="CHEBI:59789"/>
    </ligand>
</feature>
<comment type="function">
    <text evidence="1">Specifically dimethylates two adjacent adenosines in the loop of a conserved hairpin near the 3'-end of 18S rRNA in the 40S particle.</text>
</comment>
<dbReference type="InterPro" id="IPR029063">
    <property type="entry name" value="SAM-dependent_MTases_sf"/>
</dbReference>
<feature type="binding site" evidence="9">
    <location>
        <position position="47"/>
    </location>
    <ligand>
        <name>S-adenosyl-L-methionine</name>
        <dbReference type="ChEBI" id="CHEBI:59789"/>
    </ligand>
</feature>
<comment type="similarity">
    <text evidence="8 9 10">Belongs to the class I-like SAM-binding methyltransferase superfamily. rRNA adenine N(6)-methyltransferase family.</text>
</comment>
<dbReference type="SMART" id="SM00650">
    <property type="entry name" value="rADc"/>
    <property type="match status" value="1"/>
</dbReference>
<keyword evidence="14" id="KW-1185">Reference proteome</keyword>
<dbReference type="SUPFAM" id="SSF53335">
    <property type="entry name" value="S-adenosyl-L-methionine-dependent methyltransferases"/>
    <property type="match status" value="1"/>
</dbReference>